<evidence type="ECO:0000256" key="1">
    <source>
        <dbReference type="SAM" id="Coils"/>
    </source>
</evidence>
<feature type="compositionally biased region" description="Acidic residues" evidence="2">
    <location>
        <begin position="225"/>
        <end position="247"/>
    </location>
</feature>
<proteinExistence type="predicted"/>
<dbReference type="Proteomes" id="UP000284403">
    <property type="component" value="Unassembled WGS sequence"/>
</dbReference>
<keyword evidence="4" id="KW-1185">Reference proteome</keyword>
<comment type="caution">
    <text evidence="3">The sequence shown here is derived from an EMBL/GenBank/DDBJ whole genome shotgun (WGS) entry which is preliminary data.</text>
</comment>
<feature type="region of interest" description="Disordered" evidence="2">
    <location>
        <begin position="1128"/>
        <end position="1163"/>
    </location>
</feature>
<feature type="compositionally biased region" description="Low complexity" evidence="2">
    <location>
        <begin position="123"/>
        <end position="133"/>
    </location>
</feature>
<feature type="compositionally biased region" description="Low complexity" evidence="2">
    <location>
        <begin position="406"/>
        <end position="420"/>
    </location>
</feature>
<feature type="compositionally biased region" description="Basic residues" evidence="2">
    <location>
        <begin position="88"/>
        <end position="99"/>
    </location>
</feature>
<feature type="coiled-coil region" evidence="1">
    <location>
        <begin position="930"/>
        <end position="957"/>
    </location>
</feature>
<feature type="region of interest" description="Disordered" evidence="2">
    <location>
        <begin position="33"/>
        <end position="154"/>
    </location>
</feature>
<feature type="compositionally biased region" description="Low complexity" evidence="2">
    <location>
        <begin position="43"/>
        <end position="75"/>
    </location>
</feature>
<reference evidence="3 4" key="1">
    <citation type="journal article" date="2018" name="BMC Genomics">
        <title>Genomic comparison of Trypanosoma conorhini and Trypanosoma rangeli to Trypanosoma cruzi strains of high and low virulence.</title>
        <authorList>
            <person name="Bradwell K.R."/>
            <person name="Koparde V.N."/>
            <person name="Matveyev A.V."/>
            <person name="Serrano M.G."/>
            <person name="Alves J.M."/>
            <person name="Parikh H."/>
            <person name="Huang B."/>
            <person name="Lee V."/>
            <person name="Espinosa-Alvarez O."/>
            <person name="Ortiz P.A."/>
            <person name="Costa-Martins A.G."/>
            <person name="Teixeira M.M."/>
            <person name="Buck G.A."/>
        </authorList>
    </citation>
    <scope>NUCLEOTIDE SEQUENCE [LARGE SCALE GENOMIC DNA]</scope>
    <source>
        <strain evidence="3 4">025E</strain>
    </source>
</reference>
<accession>A0A3R7NJ17</accession>
<feature type="compositionally biased region" description="Basic and acidic residues" evidence="2">
    <location>
        <begin position="111"/>
        <end position="122"/>
    </location>
</feature>
<feature type="compositionally biased region" description="Basic and acidic residues" evidence="2">
    <location>
        <begin position="1152"/>
        <end position="1163"/>
    </location>
</feature>
<feature type="compositionally biased region" description="Basic residues" evidence="2">
    <location>
        <begin position="134"/>
        <end position="144"/>
    </location>
</feature>
<evidence type="ECO:0000256" key="2">
    <source>
        <dbReference type="SAM" id="MobiDB-lite"/>
    </source>
</evidence>
<dbReference type="GeneID" id="40316726"/>
<keyword evidence="1" id="KW-0175">Coiled coil</keyword>
<feature type="region of interest" description="Disordered" evidence="2">
    <location>
        <begin position="322"/>
        <end position="342"/>
    </location>
</feature>
<protein>
    <submittedName>
        <fullName evidence="3">Uncharacterized protein</fullName>
    </submittedName>
</protein>
<dbReference type="RefSeq" id="XP_029229961.1">
    <property type="nucleotide sequence ID" value="XM_029370037.1"/>
</dbReference>
<organism evidence="3 4">
    <name type="scientific">Trypanosoma conorhini</name>
    <dbReference type="NCBI Taxonomy" id="83891"/>
    <lineage>
        <taxon>Eukaryota</taxon>
        <taxon>Discoba</taxon>
        <taxon>Euglenozoa</taxon>
        <taxon>Kinetoplastea</taxon>
        <taxon>Metakinetoplastina</taxon>
        <taxon>Trypanosomatida</taxon>
        <taxon>Trypanosomatidae</taxon>
        <taxon>Trypanosoma</taxon>
    </lineage>
</organism>
<feature type="region of interest" description="Disordered" evidence="2">
    <location>
        <begin position="199"/>
        <end position="259"/>
    </location>
</feature>
<gene>
    <name evidence="3" type="ORF">Tco025E_03115</name>
</gene>
<dbReference type="AlphaFoldDB" id="A0A3R7NJ17"/>
<feature type="compositionally biased region" description="Polar residues" evidence="2">
    <location>
        <begin position="1128"/>
        <end position="1137"/>
    </location>
</feature>
<dbReference type="OrthoDB" id="267411at2759"/>
<dbReference type="EMBL" id="MKKU01000129">
    <property type="protein sequence ID" value="RNF22800.1"/>
    <property type="molecule type" value="Genomic_DNA"/>
</dbReference>
<feature type="region of interest" description="Disordered" evidence="2">
    <location>
        <begin position="383"/>
        <end position="427"/>
    </location>
</feature>
<evidence type="ECO:0000313" key="3">
    <source>
        <dbReference type="EMBL" id="RNF22800.1"/>
    </source>
</evidence>
<sequence>MAERAAVIFLFAQEKLLFRYPIRNPFSINAGGGPAGGRGTSPAVPADTTAAAAAAAKTTEASPQQQPQGEQELQKQPPPTAAPAGVGVRRKRRNTKRSHPTPAPAAGDSKQLSDADGHEAAKASHSATHAASRAGHRWSSSKRGSHGEAREDDDTCVGVQTTVLVHLLRGRFSSCTTIQFAGGTFLIYPLLPSNVKGQRLEADEPMRPRNRAADDGPVDVARSDAEDDNNEDEEIGKEGGEEEEEEEEKKGRRAKLNNQPAAASHGVALVVAMNQPDRGDGAIANLVQVFMNVLVREELRSRYATEQVLRMERRMQAWEMSGDDGDLAKHDAPPCHGRGGRKRLSASERFAGLLKDAELSLCREISLLAQHIAAVKDNGKTNDAVVPPKSYPAFGSPPPHRGGVGNSSSSSASSGNNNNNKQRNTIISGGGNANAGCGAGVAQSVGRVTELVVRGLFTLPVASILGQRRPAPCHAPAYVKQNPNHLVTLEDPYFVERLAKPYAEAVGWRASQLLPLSSIFAALGSLPRPWRMGGLYRALERCLASALHQRQTVKQQQQQQQMKLPTGGSSTARFGWMRTEESFSQEGGGVNALSLEDQSSRLDGDVLIVEAVEFLRLSGALAVDDEITVLFTHGDLFHEAGTPHLSRQKKGGADAACPLCPPMLAVTKVFSQQDEAHPKLRQPPVAPASMVGLLVFEGMRSSSGTSLGGYGGGLRTPFFSADEVADTPASVPVVALKTSAPSTPSSPPVFSLPSTGGADAPQLEVYCAWGNACPICEELASAPHAWRVGNSPIRLSFPFLAPAIAEAAAWRGRHGARPIDPECCRLMADQRPWFTRAKAFAAPAAQPEATPVQMYRHLTRGCGDAAAQKAQDAVKASSGYSSVCRTESGGCTKQNIPTKDEKCTAITPGSTPVAVREWLAENRGAIEGRLADALKQRQLLEENAKQLAEQRAAAATAAVEAATAAACSNAGGGHSQQRHFPLASQRYHKRVFFSPTSIPGFTGELLPLSPSSLTPSHASSSSLRPHHVGWDGQPLPVTRLVGAERVVPFEALMQFVLHHTVALLWGKPGIGVETLLYLLECNLRRLRPFLTHYAYLHQLSAAAGPNCATAVLSATASCSSEQAVRSASPRSVPNSCNAVLGRRSCPPTPSTQEKEERRQQKREGVEALSSLEQQLLEAYTVFTELSLMDLLRQLHGMTVEVVPTRLLLHAVVNAFADVLLIGGGNGGSAGGD</sequence>
<name>A0A3R7NJ17_9TRYP</name>
<evidence type="ECO:0000313" key="4">
    <source>
        <dbReference type="Proteomes" id="UP000284403"/>
    </source>
</evidence>
<feature type="compositionally biased region" description="Basic and acidic residues" evidence="2">
    <location>
        <begin position="199"/>
        <end position="214"/>
    </location>
</feature>